<keyword evidence="5" id="KW-0813">Transport</keyword>
<dbReference type="EMBL" id="JARBDR010000214">
    <property type="protein sequence ID" value="KAJ8319087.1"/>
    <property type="molecule type" value="Genomic_DNA"/>
</dbReference>
<reference evidence="6 7" key="1">
    <citation type="submission" date="2022-12" db="EMBL/GenBank/DDBJ databases">
        <title>Chromosome-level genome of Tegillarca granosa.</title>
        <authorList>
            <person name="Kim J."/>
        </authorList>
    </citation>
    <scope>NUCLEOTIDE SEQUENCE [LARGE SCALE GENOMIC DNA]</scope>
    <source>
        <strain evidence="6">Teg-2019</strain>
        <tissue evidence="6">Adductor muscle</tissue>
    </source>
</reference>
<keyword evidence="3" id="KW-1134">Transmembrane beta strand</keyword>
<keyword evidence="5" id="KW-0626">Porin</keyword>
<dbReference type="CDD" id="cd07306">
    <property type="entry name" value="Porin3_VDAC"/>
    <property type="match status" value="1"/>
</dbReference>
<organism evidence="6 7">
    <name type="scientific">Tegillarca granosa</name>
    <name type="common">Malaysian cockle</name>
    <name type="synonym">Anadara granosa</name>
    <dbReference type="NCBI Taxonomy" id="220873"/>
    <lineage>
        <taxon>Eukaryota</taxon>
        <taxon>Metazoa</taxon>
        <taxon>Spiralia</taxon>
        <taxon>Lophotrochozoa</taxon>
        <taxon>Mollusca</taxon>
        <taxon>Bivalvia</taxon>
        <taxon>Autobranchia</taxon>
        <taxon>Pteriomorphia</taxon>
        <taxon>Arcoida</taxon>
        <taxon>Arcoidea</taxon>
        <taxon>Arcidae</taxon>
        <taxon>Tegillarca</taxon>
    </lineage>
</organism>
<evidence type="ECO:0000256" key="5">
    <source>
        <dbReference type="ARBA" id="ARBA00023114"/>
    </source>
</evidence>
<protein>
    <recommendedName>
        <fullName evidence="8">Voltage-dependent anion-selective channel protein 2</fullName>
    </recommendedName>
</protein>
<dbReference type="InterPro" id="IPR023614">
    <property type="entry name" value="Porin_dom_sf"/>
</dbReference>
<dbReference type="Pfam" id="PF01459">
    <property type="entry name" value="Porin_3"/>
    <property type="match status" value="1"/>
</dbReference>
<sequence>MIPPSYSDLGKSARDLFSKGYNYGFYKLEAKTKTDVGAEFTSNLNSSHDSGKVNGSLETKYKCSEYGLTFKEKWTTDNVLSVDVSFEDLFTKGLKLSFDTSFAPQTGKKDGKMKLGYKADYVNLESDVNFDFAGPTIHGNGVLGDDGARFCGSAYQKVSDDLEVGANISYSAGNNNTGQKLTIPVK</sequence>
<evidence type="ECO:0000256" key="2">
    <source>
        <dbReference type="ARBA" id="ARBA00007780"/>
    </source>
</evidence>
<keyword evidence="5" id="KW-0406">Ion transport</keyword>
<proteinExistence type="inferred from homology"/>
<dbReference type="PANTHER" id="PTHR11743">
    <property type="entry name" value="VOLTAGE-DEPENDENT ANION-SELECTIVE CHANNEL"/>
    <property type="match status" value="1"/>
</dbReference>
<evidence type="ECO:0000256" key="4">
    <source>
        <dbReference type="ARBA" id="ARBA00022787"/>
    </source>
</evidence>
<evidence type="ECO:0008006" key="8">
    <source>
        <dbReference type="Google" id="ProtNLM"/>
    </source>
</evidence>
<keyword evidence="7" id="KW-1185">Reference proteome</keyword>
<gene>
    <name evidence="6" type="ORF">KUTeg_004178</name>
</gene>
<comment type="similarity">
    <text evidence="2">Belongs to the eukaryotic mitochondrial porin family.</text>
</comment>
<evidence type="ECO:0000256" key="1">
    <source>
        <dbReference type="ARBA" id="ARBA00004294"/>
    </source>
</evidence>
<dbReference type="PANTHER" id="PTHR11743:SF70">
    <property type="entry name" value="GH26960P-RELATED"/>
    <property type="match status" value="1"/>
</dbReference>
<dbReference type="Gene3D" id="2.40.160.10">
    <property type="entry name" value="Porin"/>
    <property type="match status" value="1"/>
</dbReference>
<comment type="subcellular location">
    <subcellularLocation>
        <location evidence="1">Mitochondrion outer membrane</location>
    </subcellularLocation>
</comment>
<dbReference type="InterPro" id="IPR027246">
    <property type="entry name" value="Porin_Euk/Tom40"/>
</dbReference>
<name>A0ABQ9FP76_TEGGR</name>
<dbReference type="PRINTS" id="PR00185">
    <property type="entry name" value="EUKARYTPORIN"/>
</dbReference>
<evidence type="ECO:0000256" key="3">
    <source>
        <dbReference type="ARBA" id="ARBA00022452"/>
    </source>
</evidence>
<keyword evidence="4" id="KW-0496">Mitochondrion</keyword>
<keyword evidence="3" id="KW-0472">Membrane</keyword>
<dbReference type="InterPro" id="IPR001925">
    <property type="entry name" value="Porin_Euk"/>
</dbReference>
<evidence type="ECO:0000313" key="7">
    <source>
        <dbReference type="Proteomes" id="UP001217089"/>
    </source>
</evidence>
<comment type="caution">
    <text evidence="6">The sequence shown here is derived from an EMBL/GenBank/DDBJ whole genome shotgun (WGS) entry which is preliminary data.</text>
</comment>
<evidence type="ECO:0000313" key="6">
    <source>
        <dbReference type="EMBL" id="KAJ8319087.1"/>
    </source>
</evidence>
<keyword evidence="4" id="KW-1000">Mitochondrion outer membrane</keyword>
<dbReference type="Proteomes" id="UP001217089">
    <property type="component" value="Unassembled WGS sequence"/>
</dbReference>
<accession>A0ABQ9FP76</accession>
<keyword evidence="3" id="KW-0812">Transmembrane</keyword>